<feature type="transmembrane region" description="Helical" evidence="2">
    <location>
        <begin position="294"/>
        <end position="317"/>
    </location>
</feature>
<evidence type="ECO:0000256" key="2">
    <source>
        <dbReference type="SAM" id="Phobius"/>
    </source>
</evidence>
<evidence type="ECO:0008006" key="6">
    <source>
        <dbReference type="Google" id="ProtNLM"/>
    </source>
</evidence>
<feature type="compositionally biased region" description="Low complexity" evidence="1">
    <location>
        <begin position="499"/>
        <end position="514"/>
    </location>
</feature>
<dbReference type="EMBL" id="CP031778">
    <property type="protein sequence ID" value="QDZ76609.1"/>
    <property type="molecule type" value="Genomic_DNA"/>
</dbReference>
<dbReference type="AlphaFoldDB" id="A0A9X7M0G3"/>
<sequence>MKIRKWLLIVCLCFLLLPLSVGAEEKDEKVSPQYVESGGVKLESKVYDMSQYEPVTYVKASWNPLSSENLDKALNQIANFFFSLTKMVASLVDTSIDKLYSLSLINDAADDIADVSEGVYDNLAETLGIILILIAIVQIFYYYSAERSGGKAGRTTLALLAVLAVGTIWFSNASHYIKSMNALSNEMQGLIMTAGTTLADKKVAKGQEFQGSLAILRNSYFNLVVKKSYLIMNYGTPDETVITKDDKKDENRINKLLEYKTNEDGYKKRDEVIQYEATDLKNSYMSTSTVTAKIGVAFCSFLFALILGIPLLVLAFLSPGIQILALIFSLILGVSLLLSVLPYFSHSGWKNFEKIAGFFFMKGFIGLAILFIFVIVQLMERFIPSTTPDMYMLNVIATGASMILAYKFRDKIISTATGGRVTSIDGGVTKQLYEKSIQGPAEKVTAGAKRLAAAGGGLGVAAMKSVGKAGVKGGVRAIQATGNGAAKLLERAASRRTQGKQQNQSTEQQNQLTTSPQQKQNKEKQNGMRPKNVSPKDRTQTREKQRKTDQQSVEKADNKQQVQKDNVVPMPQRRKENIQRTPQKGQKQIEREQTKQKQSSPPQKGTHAKVAPVASVSERKTVTRTPQAQQHTARTKNKGESHPPTSVGKKQERPRTTPQPVSSVPRTHPKEQQQRLQKLQIHEQSHAKTERTRTTMRESNKE</sequence>
<evidence type="ECO:0000256" key="1">
    <source>
        <dbReference type="SAM" id="MobiDB-lite"/>
    </source>
</evidence>
<feature type="transmembrane region" description="Helical" evidence="2">
    <location>
        <begin position="126"/>
        <end position="145"/>
    </location>
</feature>
<feature type="compositionally biased region" description="Polar residues" evidence="1">
    <location>
        <begin position="656"/>
        <end position="665"/>
    </location>
</feature>
<keyword evidence="2" id="KW-0472">Membrane</keyword>
<feature type="transmembrane region" description="Helical" evidence="2">
    <location>
        <begin position="356"/>
        <end position="379"/>
    </location>
</feature>
<accession>A0A9X7M0G3</accession>
<feature type="transmembrane region" description="Helical" evidence="2">
    <location>
        <begin position="157"/>
        <end position="177"/>
    </location>
</feature>
<feature type="transmembrane region" description="Helical" evidence="2">
    <location>
        <begin position="324"/>
        <end position="344"/>
    </location>
</feature>
<dbReference type="Proteomes" id="UP000321735">
    <property type="component" value="Chromosome"/>
</dbReference>
<evidence type="ECO:0000256" key="3">
    <source>
        <dbReference type="SAM" id="SignalP"/>
    </source>
</evidence>
<keyword evidence="2" id="KW-0812">Transmembrane</keyword>
<gene>
    <name evidence="4" type="ORF">D0437_27595</name>
</gene>
<name>A0A9X7M0G3_BACCE</name>
<evidence type="ECO:0000313" key="4">
    <source>
        <dbReference type="EMBL" id="QDZ76609.1"/>
    </source>
</evidence>
<keyword evidence="3" id="KW-0732">Signal</keyword>
<feature type="compositionally biased region" description="Polar residues" evidence="1">
    <location>
        <begin position="623"/>
        <end position="632"/>
    </location>
</feature>
<evidence type="ECO:0000313" key="5">
    <source>
        <dbReference type="Proteomes" id="UP000321735"/>
    </source>
</evidence>
<feature type="signal peptide" evidence="3">
    <location>
        <begin position="1"/>
        <end position="23"/>
    </location>
</feature>
<reference evidence="4 5" key="1">
    <citation type="journal article" date="2019" name="Ecotoxicol. Environ. Saf.">
        <title>Microbial characterization of heavy metal resistant bacterial strains isolated from an electroplating wastewater treatment plant.</title>
        <authorList>
            <person name="Cai X."/>
            <person name="Zheng X."/>
            <person name="Zhang D."/>
            <person name="Iqbal W."/>
            <person name="Liu C."/>
            <person name="Yang B."/>
            <person name="Zhao X."/>
            <person name="Lu X."/>
            <person name="Mao Y."/>
        </authorList>
    </citation>
    <scope>NUCLEOTIDE SEQUENCE [LARGE SCALE GENOMIC DNA]</scope>
    <source>
        <strain evidence="4 5">Co1-1</strain>
    </source>
</reference>
<proteinExistence type="predicted"/>
<dbReference type="NCBIfam" id="NF046089">
    <property type="entry name" value="CD3337_EF1877"/>
    <property type="match status" value="1"/>
</dbReference>
<feature type="chain" id="PRO_5040996388" description="Type IV secretion system protein" evidence="3">
    <location>
        <begin position="24"/>
        <end position="702"/>
    </location>
</feature>
<dbReference type="InterPro" id="IPR058112">
    <property type="entry name" value="CD3337_EF1877-like"/>
</dbReference>
<dbReference type="RefSeq" id="WP_208742617.1">
    <property type="nucleotide sequence ID" value="NZ_CP031778.1"/>
</dbReference>
<keyword evidence="2" id="KW-1133">Transmembrane helix</keyword>
<feature type="compositionally biased region" description="Basic and acidic residues" evidence="1">
    <location>
        <begin position="534"/>
        <end position="558"/>
    </location>
</feature>
<organism evidence="4 5">
    <name type="scientific">Bacillus cereus</name>
    <dbReference type="NCBI Taxonomy" id="1396"/>
    <lineage>
        <taxon>Bacteria</taxon>
        <taxon>Bacillati</taxon>
        <taxon>Bacillota</taxon>
        <taxon>Bacilli</taxon>
        <taxon>Bacillales</taxon>
        <taxon>Bacillaceae</taxon>
        <taxon>Bacillus</taxon>
        <taxon>Bacillus cereus group</taxon>
    </lineage>
</organism>
<feature type="compositionally biased region" description="Basic and acidic residues" evidence="1">
    <location>
        <begin position="680"/>
        <end position="702"/>
    </location>
</feature>
<feature type="region of interest" description="Disordered" evidence="1">
    <location>
        <begin position="494"/>
        <end position="702"/>
    </location>
</feature>
<protein>
    <recommendedName>
        <fullName evidence="6">Type IV secretion system protein</fullName>
    </recommendedName>
</protein>